<feature type="region of interest" description="Disordered" evidence="2">
    <location>
        <begin position="599"/>
        <end position="649"/>
    </location>
</feature>
<dbReference type="InterPro" id="IPR001584">
    <property type="entry name" value="Integrase_cat-core"/>
</dbReference>
<dbReference type="EMBL" id="JAQQPM010000001">
    <property type="protein sequence ID" value="KAK2067380.1"/>
    <property type="molecule type" value="Genomic_DNA"/>
</dbReference>
<dbReference type="Proteomes" id="UP001217918">
    <property type="component" value="Unassembled WGS sequence"/>
</dbReference>
<dbReference type="PANTHER" id="PTHR11439">
    <property type="entry name" value="GAG-POL-RELATED RETROTRANSPOSON"/>
    <property type="match status" value="1"/>
</dbReference>
<feature type="compositionally biased region" description="Polar residues" evidence="2">
    <location>
        <begin position="2995"/>
        <end position="3008"/>
    </location>
</feature>
<feature type="region of interest" description="Disordered" evidence="2">
    <location>
        <begin position="2525"/>
        <end position="2566"/>
    </location>
</feature>
<feature type="region of interest" description="Disordered" evidence="2">
    <location>
        <begin position="284"/>
        <end position="319"/>
    </location>
</feature>
<dbReference type="InterPro" id="IPR025724">
    <property type="entry name" value="GAG-pre-integrase_dom"/>
</dbReference>
<dbReference type="Pfam" id="PF22936">
    <property type="entry name" value="Pol_BBD"/>
    <property type="match status" value="2"/>
</dbReference>
<proteinExistence type="predicted"/>
<feature type="region of interest" description="Disordered" evidence="2">
    <location>
        <begin position="973"/>
        <end position="1000"/>
    </location>
</feature>
<name>A0AAD9M9U9_9PEZI</name>
<dbReference type="InterPro" id="IPR013103">
    <property type="entry name" value="RVT_2"/>
</dbReference>
<feature type="region of interest" description="Disordered" evidence="2">
    <location>
        <begin position="2985"/>
        <end position="3008"/>
    </location>
</feature>
<dbReference type="Pfam" id="PF13976">
    <property type="entry name" value="gag_pre-integrs"/>
    <property type="match status" value="1"/>
</dbReference>
<dbReference type="Gene3D" id="3.30.420.10">
    <property type="entry name" value="Ribonuclease H-like superfamily/Ribonuclease H"/>
    <property type="match status" value="2"/>
</dbReference>
<dbReference type="InterPro" id="IPR036397">
    <property type="entry name" value="RNaseH_sf"/>
</dbReference>
<feature type="domain" description="Integrase catalytic" evidence="3">
    <location>
        <begin position="2301"/>
        <end position="2470"/>
    </location>
</feature>
<feature type="region of interest" description="Disordered" evidence="2">
    <location>
        <begin position="377"/>
        <end position="409"/>
    </location>
</feature>
<feature type="region of interest" description="Disordered" evidence="2">
    <location>
        <begin position="1"/>
        <end position="41"/>
    </location>
</feature>
<keyword evidence="5" id="KW-1185">Reference proteome</keyword>
<evidence type="ECO:0000313" key="4">
    <source>
        <dbReference type="EMBL" id="KAK2067380.1"/>
    </source>
</evidence>
<reference evidence="4" key="1">
    <citation type="journal article" date="2023" name="Mol. Plant Microbe Interact.">
        <title>Elucidating the Obligate Nature and Biological Capacity of an Invasive Fungal Corn Pathogen.</title>
        <authorList>
            <person name="MacCready J.S."/>
            <person name="Roggenkamp E.M."/>
            <person name="Gdanetz K."/>
            <person name="Chilvers M.I."/>
        </authorList>
    </citation>
    <scope>NUCLEOTIDE SEQUENCE</scope>
    <source>
        <strain evidence="4">PM02</strain>
    </source>
</reference>
<feature type="compositionally biased region" description="Low complexity" evidence="2">
    <location>
        <begin position="69"/>
        <end position="78"/>
    </location>
</feature>
<sequence>MADQAKGKGIAPKRASNPADPGQSSRPLPPIRTLSEDKEDGEDYSKVIEFLKQNIKSHNRNISSTLASLTNSSNAAATRKTSYSPRFDPFSGTIDLDSPPRPPRKEPHLGPAVNSATSNLDPPIDTGSKEGFKDTITSSIVKELSKKAYTIPDDSKLSRESNFKQWIQALSIVLRALGISNFLENPNISNTYSDSDQAVLLMLLRNSLSSSPRAAISRPIESKKEDIYNEFHALTFSTYKKGLSAFNAEFNGYLTKLTIAKIDINPSLILNQNPATEAYKAAHVANSSNSTPNSNSNPSKKGKNKKKGKKKASYNIKGQNYSAKSTEQASFILGSYNLAIEEEEEESDSSSNSNSSSDSNTQLAQLLALKGYKKRKDFKGKGLKTSSNNKAKYKDNKPRRRPRDPALYNSWLYNTGSTDHISNSKERFTTFTPNTGQLRPINTGNGPVSPASIGSITLEVLSRKAPPTYTKLVLDNVLYLPNIDINIVSGVRHYDSEGCLIKETLYRGNRRYIAVLDFKKSGFFLNVKGSSKPILHANFAFPLGLTSYNTTKSIEPQRNKIVVEIPSNSIRKEDYRPIIEDAIVSEAIKPIKRYKLRNSPAKGTTLEDIGPSSRGKRPRRPIEPLATAQAPYQSPRKTREPKPLTGTRDLPRMLREPVIEGNKVVEKAISSPTLKEPNIGQRDYYNLLNLAKFITKGLPNFDKIKEADFHCSSCDRDLIEGDTVKIRPRPYNRNPIVLLLVNRKSRYRWVFNLPNKSGPIVANAIKGFFRGLRNGFGRYPTKFHFDRGTEITDLLTTWLAKRGIKFSTSAPYIYEQNGLVERSVRVILDLELVNSIAITNKETTPFQALFDELEPGIPHIPNLERYRAIGARGEAIIPLEKRSKSLKFTSRTEECKLLAVLGSRTYLVYIPSRRAVLKTSTVKFIEDNTVLSQPTDNTALEGELVDLDLDLEGAISLDPSNLNTEKPISIEIGPSKLESYESSSNSELDEPSPDKPINPVIVESTRPTISIRKPELPEAFPQTIEPIFAPKPIEVIAPNQPITNEPLNNSDLILEGDKMQLDYYKLLAKTSSYILSFVYKARKRVISKDSTPTTYKQVLKLPRDKRSKWLEAITKEFIQLLELGVFKFLPRSLLPSNRKLITYQNVLKVKKDAKNRPIKYKSRLVARGFMQVEGLDYTVTYASTRAFLNSAFREEIYMEIPEGLLDLAASNKAIYKLLLKYGYNPSTPNIIKLSKALYSLKQSPREWQDKLKILLKSLGYLPLILDPGVFYNAKTCHFIVTYVDNYLFIGPNIGYITDLKKRLNKVYAIEDLGPAAYFLGMQIIRDRPNRRLWLNQVDISFTVQWLSRSLNRPTKLHLNAAKNLFKYLNSTKDYSICFSYNGNTVADLGPKLSNSSNTTTKLSRDFYSKEGPRPLTTTSTTIVDSRNSKGSSRTSIINSSLVPIGFSNSDFAGDKATSKSTYGYLYKLAGRPISWKTKRATTIALSTLEAETNGLTEAIREVQWIIELFSELYRPIDYPITLYRDNQGSITVANNPALYARTKHTLLKFRYVREQVKAKIVTIIYLNTKYIPANGLTKALPVKDEEDGEDYSEVIEFLKQNIKSYDRVIASQSSDIKTLLLSLNTLKASVEDSVSAIKNISSILASLTNSSNAAATGKTSYSPRFDPFSGTMDLDSPPRPPRKEPHLGPAIDNTATSNLDPPIDTGSKEGFKDTITSSIVKELSKKAYTIPDNSKLSGESNFEQWIQALSIVLRALGISNFLENPDISNTYSDSDQAVLLMLLRDSLSSSPRAAISWIHIPSKAFKLLVRQYSRPIESKKEDVYNEFHALTFSTYKKGLSAFNAEFNGYLAKLTMAKIDIDPSLILNYLNIEYLMADILEESRNPAIEAYRAAYVANSSNSTPNSNSNPSKKGKNKKKGSYNLAIEEEEESDSSSNSSSSSDSNTQLVQLLALKGYKKRKDFKGKGLKTSSNNKAKYKDNKPRRCPRDPALYNSWLYDTGSTDHISNSKERFTTFMPNTGQLRPINTGNGPISPASIGSITLEVLSRKAPPTYTKLVLDNVLYLSNININIVSGVRHYDSGGCLIKETLYGGDRRCIAVLDFKKSGFFLDVKGSSKPILHANFAFPLGLTSYNTTKSIEPQRNKIVVEIPSNSIRKEDYRPIIEDAIVSEAIEPNKRYKLRNSPAKGTILEGTREPEPLTGTGDLPRMLREPVIEGNKVVEKAISSPTLKEPNIGQRDYYNLLNLAKLWHVRLGHIGLRLLKKTSSITKGLPNFDKIKEADFHCSSCDRGKAVRRVSKALIPDPPRVLDLIEGDTVKIRPRPYNRKPIVLLLVDRKSRYRWVFNLPNKSGPIVANAIKGFFKGLRNGFGRYPTKFHFDGGTKITDLLTTWLAKRGIKFSTSAPYIHKQNGLVERSCFILEAIVELVNSTAITNKETTPFQALFNELKPEKRSKSLKFTSRTEECKLLAVLGSKTYLVYIPSRRAVLKTSTVKFIEDNTVLSQPTNNTALEGELVDLDLDLEGAVSPDPSNLNTEKPISIEIGPSKLEPYKSSSDSELDEPSLDKPINPVIVESTRPTISIRKPELPEPITNEPLDNSDLILEGDKMQLDYYKLLAKTSSYILSFVYKARKRVISKDSTPTTYKQVLKLPRDERSKWLEAITKEFIQLLELGVFKFLPKSLLPSNRKFITCRNVLKVKKDAKNRPIKYKSRLVARGFMQVEGLDYTITYASTSIPPTWRILLAIGAVLDWEIEQADFIGAFLNSALREEIYMEIPKGLLDLAASNKAIYKLLLKYGYNPSTPNIIKLSKALYGVFYNTKTCHFIVTYVDDCLFIGPNIGYITDLKKRLNKVYAIEDLGPAAYFLGVQIIRDRPNRRLWLNHQLQLKEDIASHLCNSTEIKLYQSLIGTAMYIMLLTRVDISFTVQWLSRSLNRPTKSHLNAAKNLFKYLNSTKDYSICFSYNGNIVADLGPKLSNSSNITTKLSRDFHSKEGPRPLTTTSTTIVDSRNSKGSSRTSIINSSLVPIGFSDSDFAGDKATSKSTYGYLYKLAGRPISWKTKRATTIALSTLEAETDGLTEAIREVQWIIGLFSELYRPIDYPITLYGDNQGSITVANDPALYARTKHTLLKFRYVREQVKAKIVTIIYLNTKCMPANGLTKALPVMDVKK</sequence>
<accession>A0AAD9M9U9</accession>
<feature type="region of interest" description="Disordered" evidence="2">
    <location>
        <begin position="1897"/>
        <end position="1919"/>
    </location>
</feature>
<dbReference type="InterPro" id="IPR054722">
    <property type="entry name" value="PolX-like_BBD"/>
</dbReference>
<feature type="region of interest" description="Disordered" evidence="2">
    <location>
        <begin position="1962"/>
        <end position="1984"/>
    </location>
</feature>
<dbReference type="Pfam" id="PF07727">
    <property type="entry name" value="RVT_2"/>
    <property type="match status" value="2"/>
</dbReference>
<feature type="region of interest" description="Disordered" evidence="2">
    <location>
        <begin position="69"/>
        <end position="131"/>
    </location>
</feature>
<evidence type="ECO:0000256" key="1">
    <source>
        <dbReference type="ARBA" id="ARBA00022884"/>
    </source>
</evidence>
<evidence type="ECO:0000313" key="5">
    <source>
        <dbReference type="Proteomes" id="UP001217918"/>
    </source>
</evidence>
<feature type="compositionally biased region" description="Low complexity" evidence="2">
    <location>
        <begin position="349"/>
        <end position="360"/>
    </location>
</feature>
<dbReference type="GO" id="GO:0005634">
    <property type="term" value="C:nucleus"/>
    <property type="evidence" value="ECO:0007669"/>
    <property type="project" value="UniProtKB-ARBA"/>
</dbReference>
<dbReference type="PROSITE" id="PS50994">
    <property type="entry name" value="INTEGRASE"/>
    <property type="match status" value="2"/>
</dbReference>
<feature type="compositionally biased region" description="Low complexity" evidence="2">
    <location>
        <begin position="975"/>
        <end position="986"/>
    </location>
</feature>
<comment type="caution">
    <text evidence="4">The sequence shown here is derived from an EMBL/GenBank/DDBJ whole genome shotgun (WGS) entry which is preliminary data.</text>
</comment>
<feature type="compositionally biased region" description="Low complexity" evidence="2">
    <location>
        <begin position="1897"/>
        <end position="1910"/>
    </location>
</feature>
<dbReference type="GO" id="GO:0003723">
    <property type="term" value="F:RNA binding"/>
    <property type="evidence" value="ECO:0007669"/>
    <property type="project" value="UniProtKB-KW"/>
</dbReference>
<dbReference type="PANTHER" id="PTHR11439:SF467">
    <property type="entry name" value="INTEGRASE CATALYTIC DOMAIN-CONTAINING PROTEIN"/>
    <property type="match status" value="1"/>
</dbReference>
<dbReference type="InterPro" id="IPR012337">
    <property type="entry name" value="RNaseH-like_sf"/>
</dbReference>
<feature type="compositionally biased region" description="Low complexity" evidence="2">
    <location>
        <begin position="286"/>
        <end position="299"/>
    </location>
</feature>
<evidence type="ECO:0000256" key="2">
    <source>
        <dbReference type="SAM" id="MobiDB-lite"/>
    </source>
</evidence>
<dbReference type="CDD" id="cd09272">
    <property type="entry name" value="RNase_HI_RT_Ty1"/>
    <property type="match status" value="2"/>
</dbReference>
<feature type="compositionally biased region" description="Basic residues" evidence="2">
    <location>
        <begin position="300"/>
        <end position="312"/>
    </location>
</feature>
<evidence type="ECO:0000259" key="3">
    <source>
        <dbReference type="PROSITE" id="PS50994"/>
    </source>
</evidence>
<feature type="domain" description="Integrase catalytic" evidence="3">
    <location>
        <begin position="695"/>
        <end position="886"/>
    </location>
</feature>
<dbReference type="SUPFAM" id="SSF53098">
    <property type="entry name" value="Ribonuclease H-like"/>
    <property type="match status" value="2"/>
</dbReference>
<gene>
    <name evidence="4" type="ORF">P8C59_001129</name>
</gene>
<feature type="region of interest" description="Disordered" evidence="2">
    <location>
        <begin position="1653"/>
        <end position="1707"/>
    </location>
</feature>
<keyword evidence="1" id="KW-0694">RNA-binding</keyword>
<dbReference type="GO" id="GO:0015074">
    <property type="term" value="P:DNA integration"/>
    <property type="evidence" value="ECO:0007669"/>
    <property type="project" value="InterPro"/>
</dbReference>
<feature type="region of interest" description="Disordered" evidence="2">
    <location>
        <begin position="342"/>
        <end position="361"/>
    </location>
</feature>
<protein>
    <recommendedName>
        <fullName evidence="3">Integrase catalytic domain-containing protein</fullName>
    </recommendedName>
</protein>
<organism evidence="4 5">
    <name type="scientific">Phyllachora maydis</name>
    <dbReference type="NCBI Taxonomy" id="1825666"/>
    <lineage>
        <taxon>Eukaryota</taxon>
        <taxon>Fungi</taxon>
        <taxon>Dikarya</taxon>
        <taxon>Ascomycota</taxon>
        <taxon>Pezizomycotina</taxon>
        <taxon>Sordariomycetes</taxon>
        <taxon>Sordariomycetidae</taxon>
        <taxon>Phyllachorales</taxon>
        <taxon>Phyllachoraceae</taxon>
        <taxon>Phyllachora</taxon>
    </lineage>
</organism>